<keyword evidence="1" id="KW-0963">Cytoplasm</keyword>
<keyword evidence="2" id="KW-0805">Transcription regulation</keyword>
<keyword evidence="3" id="KW-0238">DNA-binding</keyword>
<dbReference type="Pfam" id="PF07883">
    <property type="entry name" value="Cupin_2"/>
    <property type="match status" value="1"/>
</dbReference>
<evidence type="ECO:0000256" key="1">
    <source>
        <dbReference type="ARBA" id="ARBA00022490"/>
    </source>
</evidence>
<proteinExistence type="predicted"/>
<dbReference type="Proteomes" id="UP001057134">
    <property type="component" value="Chromosome"/>
</dbReference>
<dbReference type="InterPro" id="IPR013096">
    <property type="entry name" value="Cupin_2"/>
</dbReference>
<dbReference type="PROSITE" id="PS01124">
    <property type="entry name" value="HTH_ARAC_FAMILY_2"/>
    <property type="match status" value="1"/>
</dbReference>
<protein>
    <submittedName>
        <fullName evidence="7">Transcriptional activator NphR</fullName>
    </submittedName>
</protein>
<evidence type="ECO:0000259" key="6">
    <source>
        <dbReference type="PROSITE" id="PS01124"/>
    </source>
</evidence>
<dbReference type="EMBL" id="CP027059">
    <property type="protein sequence ID" value="UQZ82143.1"/>
    <property type="molecule type" value="Genomic_DNA"/>
</dbReference>
<dbReference type="PRINTS" id="PR00032">
    <property type="entry name" value="HTHARAC"/>
</dbReference>
<dbReference type="InterPro" id="IPR018060">
    <property type="entry name" value="HTH_AraC"/>
</dbReference>
<dbReference type="InterPro" id="IPR020449">
    <property type="entry name" value="Tscrpt_reg_AraC-type_HTH"/>
</dbReference>
<dbReference type="PANTHER" id="PTHR46796">
    <property type="entry name" value="HTH-TYPE TRANSCRIPTIONAL ACTIVATOR RHAS-RELATED"/>
    <property type="match status" value="1"/>
</dbReference>
<keyword evidence="8" id="KW-1185">Reference proteome</keyword>
<evidence type="ECO:0000256" key="5">
    <source>
        <dbReference type="ARBA" id="ARBA00023163"/>
    </source>
</evidence>
<dbReference type="Gene3D" id="1.10.10.60">
    <property type="entry name" value="Homeodomain-like"/>
    <property type="match status" value="1"/>
</dbReference>
<reference evidence="7" key="1">
    <citation type="submission" date="2018-02" db="EMBL/GenBank/DDBJ databases">
        <authorList>
            <person name="Kim S.-K."/>
            <person name="Jung H.-I."/>
            <person name="Lee S.-W."/>
        </authorList>
    </citation>
    <scope>NUCLEOTIDE SEQUENCE</scope>
    <source>
        <strain evidence="7">SK3146</strain>
    </source>
</reference>
<name>A0ABY4RIY6_9BACL</name>
<dbReference type="SUPFAM" id="SSF46689">
    <property type="entry name" value="Homeodomain-like"/>
    <property type="match status" value="2"/>
</dbReference>
<dbReference type="InterPro" id="IPR018062">
    <property type="entry name" value="HTH_AraC-typ_CS"/>
</dbReference>
<evidence type="ECO:0000256" key="4">
    <source>
        <dbReference type="ARBA" id="ARBA00023159"/>
    </source>
</evidence>
<dbReference type="PROSITE" id="PS00041">
    <property type="entry name" value="HTH_ARAC_FAMILY_1"/>
    <property type="match status" value="1"/>
</dbReference>
<dbReference type="InterPro" id="IPR050204">
    <property type="entry name" value="AraC_XylS_family_regulators"/>
</dbReference>
<sequence>MDAQWTFQSITSTLQVTGCHFGIKPPGWSYPKHHHHLTELVYCIDGEVTQQIGQENVLMRRGDLLLIKSGIKHATLNGASIPYVFFNLHFDLDDSDMRRILGAEPYRRIPGDAASRSRVPGYIGELERLLCRGIADSRTRGAASEQHVSLDAGQRLAVQAHTLLLVSEVMDLLGQPDGHAEEAAGPVPDASHFAADVAHRIEDLLSQNVYSDITVAEIAQAMNMSRYQCSKVFAHVYGVSPRQFLSRLKLNEAKKLLVTTDKPVAAIAELLGFHSATHFSRQFRRWTGQAPQHYRPKQ</sequence>
<reference evidence="7" key="2">
    <citation type="journal article" date="2021" name="J Anim Sci Technol">
        <title>Complete genome sequence of Paenibacillus konkukensis sp. nov. SK3146 as a potential probiotic strain.</title>
        <authorList>
            <person name="Jung H.I."/>
            <person name="Park S."/>
            <person name="Niu K.M."/>
            <person name="Lee S.W."/>
            <person name="Kothari D."/>
            <person name="Yi K.J."/>
            <person name="Kim S.K."/>
        </authorList>
    </citation>
    <scope>NUCLEOTIDE SEQUENCE</scope>
    <source>
        <strain evidence="7">SK3146</strain>
    </source>
</reference>
<evidence type="ECO:0000256" key="2">
    <source>
        <dbReference type="ARBA" id="ARBA00023015"/>
    </source>
</evidence>
<dbReference type="InterPro" id="IPR009057">
    <property type="entry name" value="Homeodomain-like_sf"/>
</dbReference>
<evidence type="ECO:0000256" key="3">
    <source>
        <dbReference type="ARBA" id="ARBA00023125"/>
    </source>
</evidence>
<dbReference type="InterPro" id="IPR037923">
    <property type="entry name" value="HTH-like"/>
</dbReference>
<dbReference type="Gene3D" id="2.60.120.10">
    <property type="entry name" value="Jelly Rolls"/>
    <property type="match status" value="1"/>
</dbReference>
<keyword evidence="5" id="KW-0804">Transcription</keyword>
<dbReference type="SMART" id="SM00342">
    <property type="entry name" value="HTH_ARAC"/>
    <property type="match status" value="1"/>
</dbReference>
<dbReference type="InterPro" id="IPR014710">
    <property type="entry name" value="RmlC-like_jellyroll"/>
</dbReference>
<dbReference type="RefSeq" id="WP_249864317.1">
    <property type="nucleotide sequence ID" value="NZ_CP027059.1"/>
</dbReference>
<keyword evidence="4" id="KW-0010">Activator</keyword>
<organism evidence="7 8">
    <name type="scientific">Paenibacillus konkukensis</name>
    <dbReference type="NCBI Taxonomy" id="2020716"/>
    <lineage>
        <taxon>Bacteria</taxon>
        <taxon>Bacillati</taxon>
        <taxon>Bacillota</taxon>
        <taxon>Bacilli</taxon>
        <taxon>Bacillales</taxon>
        <taxon>Paenibacillaceae</taxon>
        <taxon>Paenibacillus</taxon>
    </lineage>
</organism>
<dbReference type="PANTHER" id="PTHR46796:SF13">
    <property type="entry name" value="HTH-TYPE TRANSCRIPTIONAL ACTIVATOR RHAS"/>
    <property type="match status" value="1"/>
</dbReference>
<feature type="domain" description="HTH araC/xylS-type" evidence="6">
    <location>
        <begin position="199"/>
        <end position="297"/>
    </location>
</feature>
<accession>A0ABY4RIY6</accession>
<dbReference type="SUPFAM" id="SSF51215">
    <property type="entry name" value="Regulatory protein AraC"/>
    <property type="match status" value="1"/>
</dbReference>
<dbReference type="Pfam" id="PF12833">
    <property type="entry name" value="HTH_18"/>
    <property type="match status" value="1"/>
</dbReference>
<gene>
    <name evidence="7" type="primary">nphR_2</name>
    <name evidence="7" type="ORF">SK3146_01300</name>
</gene>
<evidence type="ECO:0000313" key="8">
    <source>
        <dbReference type="Proteomes" id="UP001057134"/>
    </source>
</evidence>
<evidence type="ECO:0000313" key="7">
    <source>
        <dbReference type="EMBL" id="UQZ82143.1"/>
    </source>
</evidence>